<proteinExistence type="predicted"/>
<gene>
    <name evidence="2" type="ORF">BH720_14550</name>
</gene>
<dbReference type="InterPro" id="IPR025309">
    <property type="entry name" value="KTSC_dom"/>
</dbReference>
<dbReference type="OrthoDB" id="8612029at2"/>
<feature type="domain" description="KTSC" evidence="1">
    <location>
        <begin position="84"/>
        <end position="140"/>
    </location>
</feature>
<dbReference type="STRING" id="1781255.BH720_14550"/>
<comment type="caution">
    <text evidence="2">The sequence shown here is derived from an EMBL/GenBank/DDBJ whole genome shotgun (WGS) entry which is preliminary data.</text>
</comment>
<accession>A0A1E5QIF1</accession>
<evidence type="ECO:0000313" key="2">
    <source>
        <dbReference type="EMBL" id="OEJ74440.1"/>
    </source>
</evidence>
<dbReference type="AlphaFoldDB" id="A0A1E5QIF1"/>
<dbReference type="RefSeq" id="WP_069967938.1">
    <property type="nucleotide sequence ID" value="NZ_CM124774.1"/>
</dbReference>
<organism evidence="2">
    <name type="scientific">Desertifilum tharense IPPAS B-1220</name>
    <dbReference type="NCBI Taxonomy" id="1781255"/>
    <lineage>
        <taxon>Bacteria</taxon>
        <taxon>Bacillati</taxon>
        <taxon>Cyanobacteriota</taxon>
        <taxon>Cyanophyceae</taxon>
        <taxon>Desertifilales</taxon>
        <taxon>Desertifilaceae</taxon>
        <taxon>Desertifilum</taxon>
    </lineage>
</organism>
<dbReference type="EMBL" id="MJGC01000066">
    <property type="protein sequence ID" value="OEJ74440.1"/>
    <property type="molecule type" value="Genomic_DNA"/>
</dbReference>
<name>A0A1E5QIF1_9CYAN</name>
<dbReference type="Pfam" id="PF13619">
    <property type="entry name" value="KTSC"/>
    <property type="match status" value="1"/>
</dbReference>
<evidence type="ECO:0000259" key="1">
    <source>
        <dbReference type="Pfam" id="PF13619"/>
    </source>
</evidence>
<protein>
    <submittedName>
        <fullName evidence="2">KTSC domain-containing protein</fullName>
    </submittedName>
</protein>
<sequence length="147" mass="16525">MKLTKLDLSNIMAIGHENDQLTLLIDRGETIEYLEIPAPVYAYQGLQFIDAIATDNIIEAAAEVERLEQSEPEDADIPMLPVRSGMASAIGYDLDRQTLQVAFRNGSVYQYSDVDIDTWEDFRKSASVGKVYNAKIKGIFPSRRVEH</sequence>
<reference evidence="2" key="1">
    <citation type="submission" date="2016-09" db="EMBL/GenBank/DDBJ databases">
        <title>Draft genome of thermotolerant cyanobacterium Desertifilum sp. strain IPPAS B-1220.</title>
        <authorList>
            <person name="Sinetova M.A."/>
            <person name="Bolakhan K."/>
            <person name="Zayadan B.K."/>
            <person name="Mironov K.S."/>
            <person name="Ustinova V."/>
            <person name="Kupriyanova E.V."/>
            <person name="Sidorov R.A."/>
            <person name="Skrypnik A.N."/>
            <person name="Gogoleva N.E."/>
            <person name="Gogolev Y.V."/>
            <person name="Los D.A."/>
        </authorList>
    </citation>
    <scope>NUCLEOTIDE SEQUENCE [LARGE SCALE GENOMIC DNA]</scope>
    <source>
        <strain evidence="2">IPPAS B-1220</strain>
    </source>
</reference>